<dbReference type="InterPro" id="IPR003593">
    <property type="entry name" value="AAA+_ATPase"/>
</dbReference>
<dbReference type="PROSITE" id="PS00211">
    <property type="entry name" value="ABC_TRANSPORTER_1"/>
    <property type="match status" value="1"/>
</dbReference>
<dbReference type="PANTHER" id="PTHR43776:SF7">
    <property type="entry name" value="D,D-DIPEPTIDE TRANSPORT ATP-BINDING PROTEIN DDPF-RELATED"/>
    <property type="match status" value="1"/>
</dbReference>
<evidence type="ECO:0000256" key="2">
    <source>
        <dbReference type="ARBA" id="ARBA00022448"/>
    </source>
</evidence>
<sequence length="323" mass="36599">MREKILQVNDLRKYFPIKKGLLGKTVNNVKAIDGISFFVEQGETLGLVGESGCGKSTTARVVLRLLEPTSGQVIFRGRDITSFNSAQMRNLRKDIQIIFQDPYASLNPRMTVGQMLKEAFTIHDEKKGHEMEEVEKLLEIVGIRAEQMKKYPHEFSGGQRQRIGFARALALRPSLIICDEPVSALDVSIQAQILNLMRNLQRELSLTYLFISHDLSVVRHVSDRIAVMYLGKIVETADKHELYTNPKHPYTKALLSSVPIPRPGAKKERIILKGTIPSPLNPPEGCRFNTRCPMAQDICKTKEPEYREVGVRHYTACHFSQEI</sequence>
<dbReference type="GO" id="GO:0005524">
    <property type="term" value="F:ATP binding"/>
    <property type="evidence" value="ECO:0007669"/>
    <property type="project" value="UniProtKB-KW"/>
</dbReference>
<dbReference type="InterPro" id="IPR013563">
    <property type="entry name" value="Oligopep_ABC_C"/>
</dbReference>
<name>A0A0D2HR94_9BACT</name>
<evidence type="ECO:0000256" key="1">
    <source>
        <dbReference type="ARBA" id="ARBA00005417"/>
    </source>
</evidence>
<dbReference type="InterPro" id="IPR027417">
    <property type="entry name" value="P-loop_NTPase"/>
</dbReference>
<dbReference type="GO" id="GO:0015833">
    <property type="term" value="P:peptide transport"/>
    <property type="evidence" value="ECO:0007669"/>
    <property type="project" value="InterPro"/>
</dbReference>
<dbReference type="FunCoup" id="A0A0D2HR94">
    <property type="interactions" value="273"/>
</dbReference>
<dbReference type="InterPro" id="IPR003439">
    <property type="entry name" value="ABC_transporter-like_ATP-bd"/>
</dbReference>
<comment type="similarity">
    <text evidence="1">Belongs to the ABC transporter superfamily.</text>
</comment>
<dbReference type="InterPro" id="IPR050319">
    <property type="entry name" value="ABC_transp_ATP-bind"/>
</dbReference>
<accession>A0A0D2HR94</accession>
<dbReference type="NCBIfam" id="NF008453">
    <property type="entry name" value="PRK11308.1"/>
    <property type="match status" value="1"/>
</dbReference>
<dbReference type="GO" id="GO:0055085">
    <property type="term" value="P:transmembrane transport"/>
    <property type="evidence" value="ECO:0007669"/>
    <property type="project" value="UniProtKB-ARBA"/>
</dbReference>
<dbReference type="PATRIC" id="fig|1429043.3.peg.3334"/>
<dbReference type="SUPFAM" id="SSF52540">
    <property type="entry name" value="P-loop containing nucleoside triphosphate hydrolases"/>
    <property type="match status" value="1"/>
</dbReference>
<comment type="caution">
    <text evidence="6">The sequence shown here is derived from an EMBL/GenBank/DDBJ whole genome shotgun (WGS) entry which is preliminary data.</text>
</comment>
<dbReference type="STRING" id="1429043.X474_15780"/>
<keyword evidence="4" id="KW-0067">ATP-binding</keyword>
<dbReference type="InterPro" id="IPR017871">
    <property type="entry name" value="ABC_transporter-like_CS"/>
</dbReference>
<dbReference type="SMART" id="SM00382">
    <property type="entry name" value="AAA"/>
    <property type="match status" value="1"/>
</dbReference>
<dbReference type="Pfam" id="PF08352">
    <property type="entry name" value="oligo_HPY"/>
    <property type="match status" value="1"/>
</dbReference>
<dbReference type="AlphaFoldDB" id="A0A0D2HR94"/>
<evidence type="ECO:0000256" key="4">
    <source>
        <dbReference type="ARBA" id="ARBA00022840"/>
    </source>
</evidence>
<dbReference type="FunFam" id="3.40.50.300:FF:000016">
    <property type="entry name" value="Oligopeptide ABC transporter ATP-binding component"/>
    <property type="match status" value="1"/>
</dbReference>
<keyword evidence="2" id="KW-0813">Transport</keyword>
<dbReference type="OrthoDB" id="9809450at2"/>
<keyword evidence="7" id="KW-1185">Reference proteome</keyword>
<keyword evidence="3" id="KW-0547">Nucleotide-binding</keyword>
<dbReference type="PROSITE" id="PS50893">
    <property type="entry name" value="ABC_TRANSPORTER_2"/>
    <property type="match status" value="1"/>
</dbReference>
<reference evidence="6 7" key="1">
    <citation type="submission" date="2013-11" db="EMBL/GenBank/DDBJ databases">
        <title>Metagenomic analysis of a methanogenic consortium involved in long chain n-alkane degradation.</title>
        <authorList>
            <person name="Davidova I.A."/>
            <person name="Callaghan A.V."/>
            <person name="Wawrik B."/>
            <person name="Pruitt S."/>
            <person name="Marks C."/>
            <person name="Duncan K.E."/>
            <person name="Suflita J.M."/>
        </authorList>
    </citation>
    <scope>NUCLEOTIDE SEQUENCE [LARGE SCALE GENOMIC DNA]</scope>
    <source>
        <strain evidence="6 7">SPR</strain>
    </source>
</reference>
<dbReference type="InParanoid" id="A0A0D2HR94"/>
<evidence type="ECO:0000259" key="5">
    <source>
        <dbReference type="PROSITE" id="PS50893"/>
    </source>
</evidence>
<feature type="domain" description="ABC transporter" evidence="5">
    <location>
        <begin position="6"/>
        <end position="255"/>
    </location>
</feature>
<dbReference type="Pfam" id="PF00005">
    <property type="entry name" value="ABC_tran"/>
    <property type="match status" value="1"/>
</dbReference>
<organism evidence="6 7">
    <name type="scientific">Dethiosulfatarculus sandiegensis</name>
    <dbReference type="NCBI Taxonomy" id="1429043"/>
    <lineage>
        <taxon>Bacteria</taxon>
        <taxon>Pseudomonadati</taxon>
        <taxon>Thermodesulfobacteriota</taxon>
        <taxon>Desulfarculia</taxon>
        <taxon>Desulfarculales</taxon>
        <taxon>Desulfarculaceae</taxon>
        <taxon>Dethiosulfatarculus</taxon>
    </lineage>
</organism>
<gene>
    <name evidence="6" type="ORF">X474_15780</name>
</gene>
<dbReference type="GO" id="GO:0016887">
    <property type="term" value="F:ATP hydrolysis activity"/>
    <property type="evidence" value="ECO:0007669"/>
    <property type="project" value="InterPro"/>
</dbReference>
<dbReference type="RefSeq" id="WP_044349826.1">
    <property type="nucleotide sequence ID" value="NZ_AZAC01000019.1"/>
</dbReference>
<dbReference type="Gene3D" id="3.40.50.300">
    <property type="entry name" value="P-loop containing nucleotide triphosphate hydrolases"/>
    <property type="match status" value="1"/>
</dbReference>
<evidence type="ECO:0000313" key="7">
    <source>
        <dbReference type="Proteomes" id="UP000032233"/>
    </source>
</evidence>
<dbReference type="Proteomes" id="UP000032233">
    <property type="component" value="Unassembled WGS sequence"/>
</dbReference>
<evidence type="ECO:0000256" key="3">
    <source>
        <dbReference type="ARBA" id="ARBA00022741"/>
    </source>
</evidence>
<dbReference type="EMBL" id="AZAC01000019">
    <property type="protein sequence ID" value="KIX13023.1"/>
    <property type="molecule type" value="Genomic_DNA"/>
</dbReference>
<protein>
    <recommendedName>
        <fullName evidence="5">ABC transporter domain-containing protein</fullName>
    </recommendedName>
</protein>
<dbReference type="NCBIfam" id="TIGR01727">
    <property type="entry name" value="oligo_HPY"/>
    <property type="match status" value="1"/>
</dbReference>
<dbReference type="CDD" id="cd03257">
    <property type="entry name" value="ABC_NikE_OppD_transporters"/>
    <property type="match status" value="1"/>
</dbReference>
<proteinExistence type="inferred from homology"/>
<evidence type="ECO:0000313" key="6">
    <source>
        <dbReference type="EMBL" id="KIX13023.1"/>
    </source>
</evidence>
<dbReference type="PANTHER" id="PTHR43776">
    <property type="entry name" value="TRANSPORT ATP-BINDING PROTEIN"/>
    <property type="match status" value="1"/>
</dbReference>